<comment type="caution">
    <text evidence="1">The sequence shown here is derived from an EMBL/GenBank/DDBJ whole genome shotgun (WGS) entry which is preliminary data.</text>
</comment>
<evidence type="ECO:0000313" key="2">
    <source>
        <dbReference type="Proteomes" id="UP000307720"/>
    </source>
</evidence>
<name>A0AC61R4Y0_9FIRM</name>
<keyword evidence="2" id="KW-1185">Reference proteome</keyword>
<proteinExistence type="predicted"/>
<dbReference type="Proteomes" id="UP000307720">
    <property type="component" value="Unassembled WGS sequence"/>
</dbReference>
<protein>
    <submittedName>
        <fullName evidence="1">Uncharacterized protein</fullName>
    </submittedName>
</protein>
<reference evidence="1" key="1">
    <citation type="submission" date="2019-04" db="EMBL/GenBank/DDBJ databases">
        <title>Microbes associate with the intestines of laboratory mice.</title>
        <authorList>
            <person name="Navarre W."/>
            <person name="Wong E."/>
            <person name="Huang K."/>
            <person name="Tropini C."/>
            <person name="Ng K."/>
            <person name="Yu B."/>
        </authorList>
    </citation>
    <scope>NUCLEOTIDE SEQUENCE</scope>
    <source>
        <strain evidence="1">NM72_1-8</strain>
    </source>
</reference>
<sequence>MMDKREFAAYILMHLEEALDSSVYGPDTLVSIAEVHKAGGRKMTGLTVRKPGENIIPCIYLDEYHREHLEGRPLAEILEAIAAQDAGLRGNVDVPDFREEDLSFESVCDAIYMQACDTERSREYLKGVPHMETGDISAIYRIRIAETDDIVQSVEISIPMLEMWGVSLDELHETALANHMEYRQTVMYSMEELIGYRIPEMGEPADLLEGTHPIPSPQISVGKPMYVLTNREQTHGAACIFDKETMARVAAKLGGNFFLLPSSVHEMLAVPDDGQIDYRELSEAVYDINRMAVEPREFLSDKVQYYDRQQKKILGKQEYLELQKEQIPQTGEEGPEAGHAAPRM</sequence>
<organism evidence="1 2">
    <name type="scientific">Hominisplanchenecus murintestinalis</name>
    <dbReference type="NCBI Taxonomy" id="2941517"/>
    <lineage>
        <taxon>Bacteria</taxon>
        <taxon>Bacillati</taxon>
        <taxon>Bacillota</taxon>
        <taxon>Clostridia</taxon>
        <taxon>Lachnospirales</taxon>
        <taxon>Lachnospiraceae</taxon>
        <taxon>Hominisplanchenecus</taxon>
    </lineage>
</organism>
<evidence type="ECO:0000313" key="1">
    <source>
        <dbReference type="EMBL" id="TGY00869.1"/>
    </source>
</evidence>
<dbReference type="EMBL" id="SRZB01000001">
    <property type="protein sequence ID" value="TGY00869.1"/>
    <property type="molecule type" value="Genomic_DNA"/>
</dbReference>
<gene>
    <name evidence="1" type="ORF">E5357_01510</name>
</gene>
<accession>A0AC61R4Y0</accession>